<evidence type="ECO:0000259" key="2">
    <source>
        <dbReference type="Pfam" id="PF07993"/>
    </source>
</evidence>
<comment type="similarity">
    <text evidence="1">Belongs to the fatty acyl-CoA reductase family.</text>
</comment>
<sequence>MKKFLDPPLVVDTELFRVVREKWGDEEFKSNISSKLIPVSGDISHENLGITSLELREEMCREIDIVINSAATTNFDERYDVAFGINVMGSKNVQDFARKCSKLEMLLHISTGLLLEKPFKMGEIPNLDIEEEKKIIEERLIGLHIHKASQKEITKAMKDLGIQRAIMHGWPNTYVFTKAMGEMMLGAFTEKGNVVIIRPTIITSTYCEPFPGWIEGLTVTIDSIFVAYGKGKLKFFLGDHPESIVDMIPGDMVVNCMITAIAAQYRMTTL</sequence>
<dbReference type="SUPFAM" id="SSF51735">
    <property type="entry name" value="NAD(P)-binding Rossmann-fold domains"/>
    <property type="match status" value="1"/>
</dbReference>
<evidence type="ECO:0000313" key="3">
    <source>
        <dbReference type="EMBL" id="KAL3620180.1"/>
    </source>
</evidence>
<organism evidence="3 4">
    <name type="scientific">Castilleja foliolosa</name>
    <dbReference type="NCBI Taxonomy" id="1961234"/>
    <lineage>
        <taxon>Eukaryota</taxon>
        <taxon>Viridiplantae</taxon>
        <taxon>Streptophyta</taxon>
        <taxon>Embryophyta</taxon>
        <taxon>Tracheophyta</taxon>
        <taxon>Spermatophyta</taxon>
        <taxon>Magnoliopsida</taxon>
        <taxon>eudicotyledons</taxon>
        <taxon>Gunneridae</taxon>
        <taxon>Pentapetalae</taxon>
        <taxon>asterids</taxon>
        <taxon>lamiids</taxon>
        <taxon>Lamiales</taxon>
        <taxon>Orobanchaceae</taxon>
        <taxon>Pedicularideae</taxon>
        <taxon>Castillejinae</taxon>
        <taxon>Castilleja</taxon>
    </lineage>
</organism>
<keyword evidence="4" id="KW-1185">Reference proteome</keyword>
<reference evidence="4" key="1">
    <citation type="journal article" date="2024" name="IScience">
        <title>Strigolactones Initiate the Formation of Haustorium-like Structures in Castilleja.</title>
        <authorList>
            <person name="Buerger M."/>
            <person name="Peterson D."/>
            <person name="Chory J."/>
        </authorList>
    </citation>
    <scope>NUCLEOTIDE SEQUENCE [LARGE SCALE GENOMIC DNA]</scope>
</reference>
<dbReference type="InterPro" id="IPR026055">
    <property type="entry name" value="FAR"/>
</dbReference>
<dbReference type="EMBL" id="JAVIJP010000066">
    <property type="protein sequence ID" value="KAL3620180.1"/>
    <property type="molecule type" value="Genomic_DNA"/>
</dbReference>
<gene>
    <name evidence="3" type="ORF">CASFOL_035092</name>
</gene>
<protein>
    <recommendedName>
        <fullName evidence="1">Fatty acyl-CoA reductase</fullName>
        <ecNumber evidence="1">1.2.1.84</ecNumber>
    </recommendedName>
</protein>
<dbReference type="GO" id="GO:0102965">
    <property type="term" value="F:alcohol-forming long-chain fatty acyl-CoA reductase activity"/>
    <property type="evidence" value="ECO:0007669"/>
    <property type="project" value="UniProtKB-EC"/>
</dbReference>
<keyword evidence="1" id="KW-0444">Lipid biosynthesis</keyword>
<dbReference type="Gene3D" id="3.40.50.720">
    <property type="entry name" value="NAD(P)-binding Rossmann-like Domain"/>
    <property type="match status" value="1"/>
</dbReference>
<dbReference type="EC" id="1.2.1.84" evidence="1"/>
<dbReference type="PANTHER" id="PTHR11011:SF105">
    <property type="entry name" value="FATTY ACYL-COA REDUCTASE"/>
    <property type="match status" value="1"/>
</dbReference>
<evidence type="ECO:0000313" key="4">
    <source>
        <dbReference type="Proteomes" id="UP001632038"/>
    </source>
</evidence>
<dbReference type="GO" id="GO:0006629">
    <property type="term" value="P:lipid metabolic process"/>
    <property type="evidence" value="ECO:0007669"/>
    <property type="project" value="UniProtKB-KW"/>
</dbReference>
<dbReference type="PANTHER" id="PTHR11011">
    <property type="entry name" value="MALE STERILITY PROTEIN 2-RELATED"/>
    <property type="match status" value="1"/>
</dbReference>
<dbReference type="InterPro" id="IPR036291">
    <property type="entry name" value="NAD(P)-bd_dom_sf"/>
</dbReference>
<keyword evidence="1" id="KW-0443">Lipid metabolism</keyword>
<keyword evidence="1" id="KW-0521">NADP</keyword>
<comment type="catalytic activity">
    <reaction evidence="1">
        <text>a long-chain fatty acyl-CoA + 2 NADPH + 2 H(+) = a long-chain primary fatty alcohol + 2 NADP(+) + CoA</text>
        <dbReference type="Rhea" id="RHEA:52716"/>
        <dbReference type="ChEBI" id="CHEBI:15378"/>
        <dbReference type="ChEBI" id="CHEBI:57287"/>
        <dbReference type="ChEBI" id="CHEBI:57783"/>
        <dbReference type="ChEBI" id="CHEBI:58349"/>
        <dbReference type="ChEBI" id="CHEBI:77396"/>
        <dbReference type="ChEBI" id="CHEBI:83139"/>
        <dbReference type="EC" id="1.2.1.84"/>
    </reaction>
</comment>
<evidence type="ECO:0000256" key="1">
    <source>
        <dbReference type="RuleBase" id="RU363097"/>
    </source>
</evidence>
<accession>A0ABD3BRV2</accession>
<dbReference type="Proteomes" id="UP001632038">
    <property type="component" value="Unassembled WGS sequence"/>
</dbReference>
<proteinExistence type="inferred from homology"/>
<name>A0ABD3BRV2_9LAMI</name>
<keyword evidence="1" id="KW-0560">Oxidoreductase</keyword>
<feature type="domain" description="Thioester reductase (TE)" evidence="2">
    <location>
        <begin position="27"/>
        <end position="257"/>
    </location>
</feature>
<dbReference type="AlphaFoldDB" id="A0ABD3BRV2"/>
<dbReference type="InterPro" id="IPR013120">
    <property type="entry name" value="FAR_NAD-bd"/>
</dbReference>
<dbReference type="Pfam" id="PF07993">
    <property type="entry name" value="NAD_binding_4"/>
    <property type="match status" value="1"/>
</dbReference>
<comment type="caution">
    <text evidence="3">The sequence shown here is derived from an EMBL/GenBank/DDBJ whole genome shotgun (WGS) entry which is preliminary data.</text>
</comment>
<comment type="function">
    <text evidence="1">Catalyzes the reduction of fatty acyl-CoA to fatty alcohols.</text>
</comment>